<dbReference type="PANTHER" id="PTHR45138">
    <property type="entry name" value="REGULATORY COMPONENTS OF SENSORY TRANSDUCTION SYSTEM"/>
    <property type="match status" value="1"/>
</dbReference>
<gene>
    <name evidence="5" type="ORF">SAMN06297251_11487</name>
</gene>
<dbReference type="CDD" id="cd01949">
    <property type="entry name" value="GGDEF"/>
    <property type="match status" value="1"/>
</dbReference>
<keyword evidence="3" id="KW-0812">Transmembrane</keyword>
<evidence type="ECO:0000313" key="5">
    <source>
        <dbReference type="EMBL" id="SMC95880.1"/>
    </source>
</evidence>
<sequence>MSKPSLSIGTIVTECCLLLIASIAFSIKAATWFLEDSNAMVQYRVTLFVVILAVCVSLVHLIYLVIRLGLFRLQSEGWKRRALYDRLTGVRNRSGLTLGWGEKMARGGHGLGIMLLILDADHFKRINDKLGHPAGDRALKAIAGTLAHSLRRDDLVGRMGGEEFAIVFNCSSEDQGRAIAERLRATIARLSVTEGGLTLPITVSIGGVFTAQPIGFQRLYDIADGNCYRSKRAGRNRVTTSTVPPVAYGHSAQHFRHGQPARAA</sequence>
<dbReference type="SMART" id="SM00267">
    <property type="entry name" value="GGDEF"/>
    <property type="match status" value="1"/>
</dbReference>
<protein>
    <recommendedName>
        <fullName evidence="1">diguanylate cyclase</fullName>
        <ecNumber evidence="1">2.7.7.65</ecNumber>
    </recommendedName>
</protein>
<dbReference type="GO" id="GO:0043709">
    <property type="term" value="P:cell adhesion involved in single-species biofilm formation"/>
    <property type="evidence" value="ECO:0007669"/>
    <property type="project" value="TreeGrafter"/>
</dbReference>
<dbReference type="GO" id="GO:0005886">
    <property type="term" value="C:plasma membrane"/>
    <property type="evidence" value="ECO:0007669"/>
    <property type="project" value="TreeGrafter"/>
</dbReference>
<dbReference type="SUPFAM" id="SSF55073">
    <property type="entry name" value="Nucleotide cyclase"/>
    <property type="match status" value="1"/>
</dbReference>
<dbReference type="Proteomes" id="UP000192656">
    <property type="component" value="Unassembled WGS sequence"/>
</dbReference>
<keyword evidence="3" id="KW-1133">Transmembrane helix</keyword>
<evidence type="ECO:0000259" key="4">
    <source>
        <dbReference type="PROSITE" id="PS50887"/>
    </source>
</evidence>
<evidence type="ECO:0000313" key="6">
    <source>
        <dbReference type="Proteomes" id="UP000192656"/>
    </source>
</evidence>
<name>A0A1W2DEF7_9HYPH</name>
<feature type="domain" description="GGDEF" evidence="4">
    <location>
        <begin position="111"/>
        <end position="243"/>
    </location>
</feature>
<dbReference type="GO" id="GO:0052621">
    <property type="term" value="F:diguanylate cyclase activity"/>
    <property type="evidence" value="ECO:0007669"/>
    <property type="project" value="UniProtKB-EC"/>
</dbReference>
<comment type="catalytic activity">
    <reaction evidence="2">
        <text>2 GTP = 3',3'-c-di-GMP + 2 diphosphate</text>
        <dbReference type="Rhea" id="RHEA:24898"/>
        <dbReference type="ChEBI" id="CHEBI:33019"/>
        <dbReference type="ChEBI" id="CHEBI:37565"/>
        <dbReference type="ChEBI" id="CHEBI:58805"/>
        <dbReference type="EC" id="2.7.7.65"/>
    </reaction>
</comment>
<dbReference type="InterPro" id="IPR043128">
    <property type="entry name" value="Rev_trsase/Diguanyl_cyclase"/>
</dbReference>
<dbReference type="EC" id="2.7.7.65" evidence="1"/>
<dbReference type="PANTHER" id="PTHR45138:SF9">
    <property type="entry name" value="DIGUANYLATE CYCLASE DGCM-RELATED"/>
    <property type="match status" value="1"/>
</dbReference>
<organism evidence="5 6">
    <name type="scientific">Fulvimarina manganoxydans</name>
    <dbReference type="NCBI Taxonomy" id="937218"/>
    <lineage>
        <taxon>Bacteria</taxon>
        <taxon>Pseudomonadati</taxon>
        <taxon>Pseudomonadota</taxon>
        <taxon>Alphaproteobacteria</taxon>
        <taxon>Hyphomicrobiales</taxon>
        <taxon>Aurantimonadaceae</taxon>
        <taxon>Fulvimarina</taxon>
    </lineage>
</organism>
<dbReference type="PROSITE" id="PS50887">
    <property type="entry name" value="GGDEF"/>
    <property type="match status" value="1"/>
</dbReference>
<reference evidence="5 6" key="1">
    <citation type="submission" date="2017-04" db="EMBL/GenBank/DDBJ databases">
        <authorList>
            <person name="Afonso C.L."/>
            <person name="Miller P.J."/>
            <person name="Scott M.A."/>
            <person name="Spackman E."/>
            <person name="Goraichik I."/>
            <person name="Dimitrov K.M."/>
            <person name="Suarez D.L."/>
            <person name="Swayne D.E."/>
        </authorList>
    </citation>
    <scope>NUCLEOTIDE SEQUENCE [LARGE SCALE GENOMIC DNA]</scope>
    <source>
        <strain evidence="5 6">CGMCC 1.10972</strain>
    </source>
</reference>
<dbReference type="InterPro" id="IPR029787">
    <property type="entry name" value="Nucleotide_cyclase"/>
</dbReference>
<dbReference type="GO" id="GO:1902201">
    <property type="term" value="P:negative regulation of bacterial-type flagellum-dependent cell motility"/>
    <property type="evidence" value="ECO:0007669"/>
    <property type="project" value="TreeGrafter"/>
</dbReference>
<feature type="transmembrane region" description="Helical" evidence="3">
    <location>
        <begin position="46"/>
        <end position="70"/>
    </location>
</feature>
<accession>A0A1W2DEF7</accession>
<feature type="transmembrane region" description="Helical" evidence="3">
    <location>
        <begin position="12"/>
        <end position="34"/>
    </location>
</feature>
<dbReference type="InterPro" id="IPR050469">
    <property type="entry name" value="Diguanylate_Cyclase"/>
</dbReference>
<dbReference type="AlphaFoldDB" id="A0A1W2DEF7"/>
<dbReference type="InterPro" id="IPR000160">
    <property type="entry name" value="GGDEF_dom"/>
</dbReference>
<evidence type="ECO:0000256" key="2">
    <source>
        <dbReference type="ARBA" id="ARBA00034247"/>
    </source>
</evidence>
<evidence type="ECO:0000256" key="3">
    <source>
        <dbReference type="SAM" id="Phobius"/>
    </source>
</evidence>
<keyword evidence="6" id="KW-1185">Reference proteome</keyword>
<dbReference type="Gene3D" id="3.30.70.270">
    <property type="match status" value="1"/>
</dbReference>
<dbReference type="STRING" id="937218.SAMN06297251_11487"/>
<keyword evidence="3" id="KW-0472">Membrane</keyword>
<evidence type="ECO:0000256" key="1">
    <source>
        <dbReference type="ARBA" id="ARBA00012528"/>
    </source>
</evidence>
<proteinExistence type="predicted"/>
<dbReference type="NCBIfam" id="TIGR00254">
    <property type="entry name" value="GGDEF"/>
    <property type="match status" value="1"/>
</dbReference>
<dbReference type="Pfam" id="PF00990">
    <property type="entry name" value="GGDEF"/>
    <property type="match status" value="1"/>
</dbReference>
<dbReference type="RefSeq" id="WP_084411187.1">
    <property type="nucleotide sequence ID" value="NZ_FWXR01000014.1"/>
</dbReference>
<dbReference type="OrthoDB" id="9812260at2"/>
<dbReference type="EMBL" id="FWXR01000014">
    <property type="protein sequence ID" value="SMC95880.1"/>
    <property type="molecule type" value="Genomic_DNA"/>
</dbReference>